<dbReference type="InParanoid" id="L7JTR8"/>
<organism evidence="1 2">
    <name type="scientific">Trachipleistophora hominis</name>
    <name type="common">Microsporidian parasite</name>
    <dbReference type="NCBI Taxonomy" id="72359"/>
    <lineage>
        <taxon>Eukaryota</taxon>
        <taxon>Fungi</taxon>
        <taxon>Fungi incertae sedis</taxon>
        <taxon>Microsporidia</taxon>
        <taxon>Pleistophoridae</taxon>
        <taxon>Trachipleistophora</taxon>
    </lineage>
</organism>
<dbReference type="Proteomes" id="UP000011185">
    <property type="component" value="Unassembled WGS sequence"/>
</dbReference>
<sequence length="44" mass="5046">VLMDKYCSDIFAVGTVNGLDIKILDVTTYSCCFYHHESQCHDIF</sequence>
<protein>
    <submittedName>
        <fullName evidence="1">Uncharacterized protein</fullName>
    </submittedName>
</protein>
<accession>L7JTR8</accession>
<dbReference type="HOGENOM" id="CLU_3227280_0_0_1"/>
<proteinExistence type="predicted"/>
<gene>
    <name evidence="1" type="ORF">THOM_2372</name>
</gene>
<name>L7JTR8_TRAHO</name>
<evidence type="ECO:0000313" key="2">
    <source>
        <dbReference type="Proteomes" id="UP000011185"/>
    </source>
</evidence>
<dbReference type="EMBL" id="JH994030">
    <property type="protein sequence ID" value="ELQ74685.1"/>
    <property type="molecule type" value="Genomic_DNA"/>
</dbReference>
<evidence type="ECO:0000313" key="1">
    <source>
        <dbReference type="EMBL" id="ELQ74685.1"/>
    </source>
</evidence>
<reference evidence="1 2" key="1">
    <citation type="journal article" date="2012" name="PLoS Pathog.">
        <title>The genome of the obligate intracellular parasite Trachipleistophora hominis: new insights into microsporidian genome dynamics and reductive evolution.</title>
        <authorList>
            <person name="Heinz E."/>
            <person name="Williams T.A."/>
            <person name="Nakjang S."/>
            <person name="Noel C.J."/>
            <person name="Swan D.C."/>
            <person name="Goldberg A.V."/>
            <person name="Harris S.R."/>
            <person name="Weinmaier T."/>
            <person name="Markert S."/>
            <person name="Becher D."/>
            <person name="Bernhardt J."/>
            <person name="Dagan T."/>
            <person name="Hacker C."/>
            <person name="Lucocq J.M."/>
            <person name="Schweder T."/>
            <person name="Rattei T."/>
            <person name="Hall N."/>
            <person name="Hirt R.P."/>
            <person name="Embley T.M."/>
        </authorList>
    </citation>
    <scope>NUCLEOTIDE SEQUENCE [LARGE SCALE GENOMIC DNA]</scope>
</reference>
<dbReference type="VEuPathDB" id="MicrosporidiaDB:THOM_2372"/>
<dbReference type="AlphaFoldDB" id="L7JTR8"/>
<keyword evidence="2" id="KW-1185">Reference proteome</keyword>
<feature type="non-terminal residue" evidence="1">
    <location>
        <position position="1"/>
    </location>
</feature>